<dbReference type="EMBL" id="BLAL01000250">
    <property type="protein sequence ID" value="GES96374.1"/>
    <property type="molecule type" value="Genomic_DNA"/>
</dbReference>
<proteinExistence type="predicted"/>
<dbReference type="AlphaFoldDB" id="A0A8H3M4B5"/>
<name>A0A8H3M4B5_9GLOM</name>
<organism evidence="1 2">
    <name type="scientific">Rhizophagus clarus</name>
    <dbReference type="NCBI Taxonomy" id="94130"/>
    <lineage>
        <taxon>Eukaryota</taxon>
        <taxon>Fungi</taxon>
        <taxon>Fungi incertae sedis</taxon>
        <taxon>Mucoromycota</taxon>
        <taxon>Glomeromycotina</taxon>
        <taxon>Glomeromycetes</taxon>
        <taxon>Glomerales</taxon>
        <taxon>Glomeraceae</taxon>
        <taxon>Rhizophagus</taxon>
    </lineage>
</organism>
<reference evidence="1" key="1">
    <citation type="submission" date="2019-10" db="EMBL/GenBank/DDBJ databases">
        <title>Conservation and host-specific expression of non-tandemly repeated heterogenous ribosome RNA gene in arbuscular mycorrhizal fungi.</title>
        <authorList>
            <person name="Maeda T."/>
            <person name="Kobayashi Y."/>
            <person name="Nakagawa T."/>
            <person name="Ezawa T."/>
            <person name="Yamaguchi K."/>
            <person name="Bino T."/>
            <person name="Nishimoto Y."/>
            <person name="Shigenobu S."/>
            <person name="Kawaguchi M."/>
        </authorList>
    </citation>
    <scope>NUCLEOTIDE SEQUENCE</scope>
    <source>
        <strain evidence="1">HR1</strain>
    </source>
</reference>
<dbReference type="OrthoDB" id="2430946at2759"/>
<protein>
    <submittedName>
        <fullName evidence="1">Uncharacterized protein</fullName>
    </submittedName>
</protein>
<accession>A0A8H3M4B5</accession>
<evidence type="ECO:0000313" key="2">
    <source>
        <dbReference type="Proteomes" id="UP000615446"/>
    </source>
</evidence>
<comment type="caution">
    <text evidence="1">The sequence shown here is derived from an EMBL/GenBank/DDBJ whole genome shotgun (WGS) entry which is preliminary data.</text>
</comment>
<evidence type="ECO:0000313" key="1">
    <source>
        <dbReference type="EMBL" id="GES96374.1"/>
    </source>
</evidence>
<dbReference type="Proteomes" id="UP000615446">
    <property type="component" value="Unassembled WGS sequence"/>
</dbReference>
<gene>
    <name evidence="1" type="ORF">RCL2_002300600</name>
</gene>
<sequence length="124" mass="14754">MYKFSTNNKGIKEKDARILNELNEKHTKGRLIDYLLDRNQDSGYEIIGKLEPAKRNLELFPVIKEMNAWQIPYTNYFEIFPHNTWSISHYNSWIIKSMDNRSAHTTFYKALTLINKNQEISKII</sequence>